<dbReference type="OrthoDB" id="7130006at2759"/>
<accession>A0A9W9CDH0</accession>
<dbReference type="Proteomes" id="UP001140513">
    <property type="component" value="Unassembled WGS sequence"/>
</dbReference>
<keyword evidence="2" id="KW-0058">Aromatic hydrocarbons catabolism</keyword>
<proteinExistence type="inferred from homology"/>
<dbReference type="GO" id="GO:0097176">
    <property type="term" value="P:epoxide metabolic process"/>
    <property type="evidence" value="ECO:0007669"/>
    <property type="project" value="TreeGrafter"/>
</dbReference>
<dbReference type="InterPro" id="IPR029058">
    <property type="entry name" value="AB_hydrolase_fold"/>
</dbReference>
<evidence type="ECO:0000256" key="3">
    <source>
        <dbReference type="ARBA" id="ARBA00022801"/>
    </source>
</evidence>
<dbReference type="RefSeq" id="XP_056073417.1">
    <property type="nucleotide sequence ID" value="XM_056213109.1"/>
</dbReference>
<dbReference type="PRINTS" id="PR00412">
    <property type="entry name" value="EPOXHYDRLASE"/>
</dbReference>
<dbReference type="GeneID" id="80907852"/>
<comment type="caution">
    <text evidence="5">The sequence shown here is derived from an EMBL/GenBank/DDBJ whole genome shotgun (WGS) entry which is preliminary data.</text>
</comment>
<evidence type="ECO:0000256" key="1">
    <source>
        <dbReference type="ARBA" id="ARBA00010088"/>
    </source>
</evidence>
<name>A0A9W9CDH0_9PLEO</name>
<dbReference type="EMBL" id="JAPEUX010000003">
    <property type="protein sequence ID" value="KAJ4356291.1"/>
    <property type="molecule type" value="Genomic_DNA"/>
</dbReference>
<evidence type="ECO:0000313" key="6">
    <source>
        <dbReference type="Proteomes" id="UP001140513"/>
    </source>
</evidence>
<feature type="domain" description="Epoxide hydrolase N-terminal" evidence="4">
    <location>
        <begin position="6"/>
        <end position="118"/>
    </location>
</feature>
<organism evidence="5 6">
    <name type="scientific">Didymosphaeria variabile</name>
    <dbReference type="NCBI Taxonomy" id="1932322"/>
    <lineage>
        <taxon>Eukaryota</taxon>
        <taxon>Fungi</taxon>
        <taxon>Dikarya</taxon>
        <taxon>Ascomycota</taxon>
        <taxon>Pezizomycotina</taxon>
        <taxon>Dothideomycetes</taxon>
        <taxon>Pleosporomycetidae</taxon>
        <taxon>Pleosporales</taxon>
        <taxon>Massarineae</taxon>
        <taxon>Didymosphaeriaceae</taxon>
        <taxon>Didymosphaeria</taxon>
    </lineage>
</organism>
<dbReference type="GO" id="GO:0004301">
    <property type="term" value="F:epoxide hydrolase activity"/>
    <property type="evidence" value="ECO:0007669"/>
    <property type="project" value="TreeGrafter"/>
</dbReference>
<dbReference type="PANTHER" id="PTHR21661:SF35">
    <property type="entry name" value="EPOXIDE HYDROLASE"/>
    <property type="match status" value="1"/>
</dbReference>
<dbReference type="AlphaFoldDB" id="A0A9W9CDH0"/>
<dbReference type="PANTHER" id="PTHR21661">
    <property type="entry name" value="EPOXIDE HYDROLASE 1-RELATED"/>
    <property type="match status" value="1"/>
</dbReference>
<dbReference type="InterPro" id="IPR000639">
    <property type="entry name" value="Epox_hydrolase-like"/>
</dbReference>
<gene>
    <name evidence="5" type="ORF">N0V89_004322</name>
</gene>
<dbReference type="Gene3D" id="3.40.50.1820">
    <property type="entry name" value="alpha/beta hydrolase"/>
    <property type="match status" value="1"/>
</dbReference>
<comment type="similarity">
    <text evidence="1">Belongs to the peptidase S33 family.</text>
</comment>
<reference evidence="5" key="1">
    <citation type="submission" date="2022-10" db="EMBL/GenBank/DDBJ databases">
        <title>Tapping the CABI collections for fungal endophytes: first genome assemblies for Collariella, Neodidymelliopsis, Ascochyta clinopodiicola, Didymella pomorum, Didymosphaeria variabile, Neocosmospora piperis and Neocucurbitaria cava.</title>
        <authorList>
            <person name="Hill R."/>
        </authorList>
    </citation>
    <scope>NUCLEOTIDE SEQUENCE</scope>
    <source>
        <strain evidence="5">IMI 356815</strain>
    </source>
</reference>
<keyword evidence="6" id="KW-1185">Reference proteome</keyword>
<keyword evidence="3" id="KW-0378">Hydrolase</keyword>
<evidence type="ECO:0000256" key="2">
    <source>
        <dbReference type="ARBA" id="ARBA00022797"/>
    </source>
</evidence>
<sequence>MPALHPKPFKVDIAEEELELLKKKLQLVRLPTGNIESTCGEDNGITVGFIEEVVKYWLEEYNWELEQLKLNEFSQFKVTIELEEWGLFDIHFIHERSEGEDGIPLIYLHGWPGNFTEVTKILEPLRSAGHHVVAPSLPGFGFSSHTTKQGFKNWHSAELLHRLMTGLGYEQYVVAGGDWGAMIASSMVRLHPENIQSVHLTNVFVKPPEDGNKLEYSDFEKRSLEIMNWFQKGQAGYGQIQSTKPRTLGFAMHDSPVGMLAWMADKLQMW</sequence>
<dbReference type="Pfam" id="PF06441">
    <property type="entry name" value="EHN"/>
    <property type="match status" value="1"/>
</dbReference>
<protein>
    <recommendedName>
        <fullName evidence="4">Epoxide hydrolase N-terminal domain-containing protein</fullName>
    </recommendedName>
</protein>
<evidence type="ECO:0000259" key="4">
    <source>
        <dbReference type="Pfam" id="PF06441"/>
    </source>
</evidence>
<dbReference type="SUPFAM" id="SSF53474">
    <property type="entry name" value="alpha/beta-Hydrolases"/>
    <property type="match status" value="1"/>
</dbReference>
<evidence type="ECO:0000313" key="5">
    <source>
        <dbReference type="EMBL" id="KAJ4356291.1"/>
    </source>
</evidence>
<dbReference type="InterPro" id="IPR010497">
    <property type="entry name" value="Epoxide_hydro_N"/>
</dbReference>